<dbReference type="AlphaFoldDB" id="A0A0F8YEQ0"/>
<name>A0A0F8YEQ0_9ZZZZ</name>
<proteinExistence type="predicted"/>
<comment type="caution">
    <text evidence="1">The sequence shown here is derived from an EMBL/GenBank/DDBJ whole genome shotgun (WGS) entry which is preliminary data.</text>
</comment>
<dbReference type="EMBL" id="LAZR01057369">
    <property type="protein sequence ID" value="KKK72200.1"/>
    <property type="molecule type" value="Genomic_DNA"/>
</dbReference>
<reference evidence="1" key="1">
    <citation type="journal article" date="2015" name="Nature">
        <title>Complex archaea that bridge the gap between prokaryotes and eukaryotes.</title>
        <authorList>
            <person name="Spang A."/>
            <person name="Saw J.H."/>
            <person name="Jorgensen S.L."/>
            <person name="Zaremba-Niedzwiedzka K."/>
            <person name="Martijn J."/>
            <person name="Lind A.E."/>
            <person name="van Eijk R."/>
            <person name="Schleper C."/>
            <person name="Guy L."/>
            <person name="Ettema T.J."/>
        </authorList>
    </citation>
    <scope>NUCLEOTIDE SEQUENCE</scope>
</reference>
<evidence type="ECO:0008006" key="2">
    <source>
        <dbReference type="Google" id="ProtNLM"/>
    </source>
</evidence>
<sequence>MIKQRHWKQIKHFKPKENFGDLNLFNFDVLYLLDQQTEFAKNILYPNRKIYCIIHSGAGGVHSKNSQHYLGLAVDVHYTNMSLYEQVILSLMFPWNATAFYPTWNNQGLHLDLRKQKWYERRVMWYTYSIIENRKTIIKYENDKSKVISKIAILTT</sequence>
<dbReference type="InterPro" id="IPR009045">
    <property type="entry name" value="Zn_M74/Hedgehog-like"/>
</dbReference>
<gene>
    <name evidence="1" type="ORF">LCGC14_2906260</name>
</gene>
<accession>A0A0F8YEQ0</accession>
<evidence type="ECO:0000313" key="1">
    <source>
        <dbReference type="EMBL" id="KKK72200.1"/>
    </source>
</evidence>
<organism evidence="1">
    <name type="scientific">marine sediment metagenome</name>
    <dbReference type="NCBI Taxonomy" id="412755"/>
    <lineage>
        <taxon>unclassified sequences</taxon>
        <taxon>metagenomes</taxon>
        <taxon>ecological metagenomes</taxon>
    </lineage>
</organism>
<dbReference type="SUPFAM" id="SSF55166">
    <property type="entry name" value="Hedgehog/DD-peptidase"/>
    <property type="match status" value="1"/>
</dbReference>
<protein>
    <recommendedName>
        <fullName evidence="2">Peptidase M15A C-terminal domain-containing protein</fullName>
    </recommendedName>
</protein>